<dbReference type="Pfam" id="PF07972">
    <property type="entry name" value="Flavodoxin_NdrI"/>
    <property type="match status" value="1"/>
</dbReference>
<dbReference type="Proteomes" id="UP000036045">
    <property type="component" value="Unassembled WGS sequence"/>
</dbReference>
<dbReference type="GeneID" id="56347987"/>
<dbReference type="PANTHER" id="PTHR37297">
    <property type="entry name" value="PROTEIN NRDI"/>
    <property type="match status" value="1"/>
</dbReference>
<dbReference type="PIRSF" id="PIRSF005087">
    <property type="entry name" value="NrdI"/>
    <property type="match status" value="1"/>
</dbReference>
<gene>
    <name evidence="3" type="primary">nrdI</name>
    <name evidence="4" type="ORF">ABW02_25490</name>
    <name evidence="5" type="ORF">CHH57_13565</name>
</gene>
<dbReference type="KEGG" id="bcir:C2I06_22940"/>
<comment type="caution">
    <text evidence="4">The sequence shown here is derived from an EMBL/GenBank/DDBJ whole genome shotgun (WGS) entry which is preliminary data.</text>
</comment>
<protein>
    <recommendedName>
        <fullName evidence="3">Protein NrdI</fullName>
    </recommendedName>
</protein>
<dbReference type="Gene3D" id="3.40.50.360">
    <property type="match status" value="1"/>
</dbReference>
<sequence>MLIVYDSKTGNVRRFFNKLGLPANKGIEISAGLKVHEPYILLTYTTGMGQVPQTTLDFLKINHPNLHAVVASGNKNWGQNFALSANKISTMYGVPILHKFEMSGMPEDVEIVRERVQSISYETYRTKQRSDTA</sequence>
<evidence type="ECO:0000313" key="4">
    <source>
        <dbReference type="EMBL" id="KLV15826.1"/>
    </source>
</evidence>
<evidence type="ECO:0000313" key="5">
    <source>
        <dbReference type="EMBL" id="PAD82677.1"/>
    </source>
</evidence>
<dbReference type="OrthoDB" id="350535at2"/>
<reference evidence="4 6" key="1">
    <citation type="submission" date="2015-05" db="EMBL/GenBank/DDBJ databases">
        <title>Whole genome sequence and identification of bacterial endophytes from Costus igneus.</title>
        <authorList>
            <person name="Lee Y.P."/>
            <person name="Gan H.M."/>
            <person name="Eng W."/>
            <person name="Wheatley M.S."/>
            <person name="Caraballo A."/>
            <person name="Polter S."/>
            <person name="Savka M.A."/>
            <person name="Hudson A.O."/>
        </authorList>
    </citation>
    <scope>NUCLEOTIDE SEQUENCE [LARGE SCALE GENOMIC DNA]</scope>
    <source>
        <strain evidence="4 6">RIT379</strain>
    </source>
</reference>
<dbReference type="EMBL" id="NPBQ01000084">
    <property type="protein sequence ID" value="PAD82677.1"/>
    <property type="molecule type" value="Genomic_DNA"/>
</dbReference>
<dbReference type="SUPFAM" id="SSF52218">
    <property type="entry name" value="Flavoproteins"/>
    <property type="match status" value="1"/>
</dbReference>
<evidence type="ECO:0000313" key="7">
    <source>
        <dbReference type="Proteomes" id="UP000216961"/>
    </source>
</evidence>
<dbReference type="HAMAP" id="MF_00128">
    <property type="entry name" value="NrdI"/>
    <property type="match status" value="1"/>
</dbReference>
<comment type="function">
    <text evidence="1 3">Probably involved in ribonucleotide reductase function.</text>
</comment>
<dbReference type="InterPro" id="IPR029039">
    <property type="entry name" value="Flavoprotein-like_sf"/>
</dbReference>
<dbReference type="Proteomes" id="UP000216961">
    <property type="component" value="Unassembled WGS sequence"/>
</dbReference>
<dbReference type="InterPro" id="IPR004465">
    <property type="entry name" value="RNR_NrdI"/>
</dbReference>
<proteinExistence type="inferred from homology"/>
<dbReference type="EMBL" id="LDPH01000056">
    <property type="protein sequence ID" value="KLV15826.1"/>
    <property type="molecule type" value="Genomic_DNA"/>
</dbReference>
<evidence type="ECO:0000313" key="6">
    <source>
        <dbReference type="Proteomes" id="UP000036045"/>
    </source>
</evidence>
<reference evidence="5 7" key="2">
    <citation type="submission" date="2017-07" db="EMBL/GenBank/DDBJ databases">
        <title>Isolation and whole genome analysis of endospore-forming bacteria from heroin.</title>
        <authorList>
            <person name="Kalinowski J."/>
            <person name="Ahrens B."/>
            <person name="Al-Dilaimi A."/>
            <person name="Winkler A."/>
            <person name="Wibberg D."/>
            <person name="Schleenbecker U."/>
            <person name="Ruckert C."/>
            <person name="Wolfel R."/>
            <person name="Grass G."/>
        </authorList>
    </citation>
    <scope>NUCLEOTIDE SEQUENCE [LARGE SCALE GENOMIC DNA]</scope>
    <source>
        <strain evidence="5 7">7521-2</strain>
    </source>
</reference>
<evidence type="ECO:0000256" key="3">
    <source>
        <dbReference type="HAMAP-Rule" id="MF_00128"/>
    </source>
</evidence>
<organism evidence="4 6">
    <name type="scientific">Niallia circulans</name>
    <name type="common">Bacillus circulans</name>
    <dbReference type="NCBI Taxonomy" id="1397"/>
    <lineage>
        <taxon>Bacteria</taxon>
        <taxon>Bacillati</taxon>
        <taxon>Bacillota</taxon>
        <taxon>Bacilli</taxon>
        <taxon>Bacillales</taxon>
        <taxon>Bacillaceae</taxon>
        <taxon>Niallia</taxon>
    </lineage>
</organism>
<accession>A0A0J1HQ34</accession>
<dbReference type="RefSeq" id="WP_047945020.1">
    <property type="nucleotide sequence ID" value="NZ_CP026031.1"/>
</dbReference>
<comment type="similarity">
    <text evidence="2 3">Belongs to the NrdI family.</text>
</comment>
<dbReference type="AlphaFoldDB" id="A0A0J1HQ34"/>
<dbReference type="InterPro" id="IPR020852">
    <property type="entry name" value="RNR_Ib_NrdI_bac"/>
</dbReference>
<keyword evidence="6" id="KW-1185">Reference proteome</keyword>
<evidence type="ECO:0000256" key="2">
    <source>
        <dbReference type="ARBA" id="ARBA00009942"/>
    </source>
</evidence>
<dbReference type="NCBIfam" id="TIGR00333">
    <property type="entry name" value="nrdI"/>
    <property type="match status" value="1"/>
</dbReference>
<dbReference type="PATRIC" id="fig|1397.4.peg.4645"/>
<dbReference type="PANTHER" id="PTHR37297:SF1">
    <property type="entry name" value="PROTEIN NRDI"/>
    <property type="match status" value="1"/>
</dbReference>
<evidence type="ECO:0000256" key="1">
    <source>
        <dbReference type="ARBA" id="ARBA00003999"/>
    </source>
</evidence>
<dbReference type="GO" id="GO:0010181">
    <property type="term" value="F:FMN binding"/>
    <property type="evidence" value="ECO:0007669"/>
    <property type="project" value="InterPro"/>
</dbReference>
<name>A0A0J1HQ34_NIACI</name>